<name>A0ACC2G0W3_DALPE</name>
<comment type="caution">
    <text evidence="1">The sequence shown here is derived from an EMBL/GenBank/DDBJ whole genome shotgun (WGS) entry which is preliminary data.</text>
</comment>
<sequence>MLGCLPSRLLLTLELAFLALGDTAFAHVDGSPPSKIAIIGAGIGGTATAHFLRQNFGPEVRIDVFEKGTVGGRLATVTVNHQEYESGGSIIHSLNLHMQDFVKQLGLKYRKNVAGKTAVFDGDEFILEETDWYLLDLFRLWWRYGISFIRLQMWVEEIMEKFMRIYKYQAHGYAFSSVEELLQSLGGSGFLNMTRRSLSESLLELGVSQRFIDEVIAPVMRVNYGQNVSIPAFVGAVSLAGAQANLWAVEGGNRLVCSGLLKLAKANLIQAQVTTISPHLAGESTQYQLNYATPTETGSEVYDVVVVATPLQSSAGSGISFQGFEPPLPGVAGFYHHTVASIVHGYLNCSYFGYPDPKLFPFASVLTTEVPGLFFNSAASVCPVNISVGFRRKQPQEAGVYKVFSSRPLNKTTLKTLFKSYYSVQVTDWEAYPHYGSTQSLPPVVLHDSLYYLNGIEWVGSAMEMSSVAAKNIALLAFHRWSRQGEMVDQKDLMHQIKTEL</sequence>
<accession>A0ACC2G0W3</accession>
<evidence type="ECO:0000313" key="2">
    <source>
        <dbReference type="Proteomes" id="UP001157502"/>
    </source>
</evidence>
<reference evidence="1" key="1">
    <citation type="submission" date="2021-05" db="EMBL/GenBank/DDBJ databases">
        <authorList>
            <person name="Pan Q."/>
            <person name="Jouanno E."/>
            <person name="Zahm M."/>
            <person name="Klopp C."/>
            <person name="Cabau C."/>
            <person name="Louis A."/>
            <person name="Berthelot C."/>
            <person name="Parey E."/>
            <person name="Roest Crollius H."/>
            <person name="Montfort J."/>
            <person name="Robinson-Rechavi M."/>
            <person name="Bouchez O."/>
            <person name="Lampietro C."/>
            <person name="Lopez Roques C."/>
            <person name="Donnadieu C."/>
            <person name="Postlethwait J."/>
            <person name="Bobe J."/>
            <person name="Dillon D."/>
            <person name="Chandos A."/>
            <person name="von Hippel F."/>
            <person name="Guiguen Y."/>
        </authorList>
    </citation>
    <scope>NUCLEOTIDE SEQUENCE</scope>
    <source>
        <strain evidence="1">YG-Jan2019</strain>
    </source>
</reference>
<organism evidence="1 2">
    <name type="scientific">Dallia pectoralis</name>
    <name type="common">Alaska blackfish</name>
    <dbReference type="NCBI Taxonomy" id="75939"/>
    <lineage>
        <taxon>Eukaryota</taxon>
        <taxon>Metazoa</taxon>
        <taxon>Chordata</taxon>
        <taxon>Craniata</taxon>
        <taxon>Vertebrata</taxon>
        <taxon>Euteleostomi</taxon>
        <taxon>Actinopterygii</taxon>
        <taxon>Neopterygii</taxon>
        <taxon>Teleostei</taxon>
        <taxon>Protacanthopterygii</taxon>
        <taxon>Esociformes</taxon>
        <taxon>Umbridae</taxon>
        <taxon>Dallia</taxon>
    </lineage>
</organism>
<gene>
    <name evidence="1" type="ORF">DPEC_G00227100</name>
</gene>
<keyword evidence="2" id="KW-1185">Reference proteome</keyword>
<protein>
    <submittedName>
        <fullName evidence="1">Uncharacterized protein</fullName>
    </submittedName>
</protein>
<evidence type="ECO:0000313" key="1">
    <source>
        <dbReference type="EMBL" id="KAJ7997257.1"/>
    </source>
</evidence>
<proteinExistence type="predicted"/>
<dbReference type="Proteomes" id="UP001157502">
    <property type="component" value="Chromosome 19"/>
</dbReference>
<dbReference type="EMBL" id="CM055746">
    <property type="protein sequence ID" value="KAJ7997257.1"/>
    <property type="molecule type" value="Genomic_DNA"/>
</dbReference>